<organism evidence="1 2">
    <name type="scientific">Geomonas paludis</name>
    <dbReference type="NCBI Taxonomy" id="2740185"/>
    <lineage>
        <taxon>Bacteria</taxon>
        <taxon>Pseudomonadati</taxon>
        <taxon>Thermodesulfobacteriota</taxon>
        <taxon>Desulfuromonadia</taxon>
        <taxon>Geobacterales</taxon>
        <taxon>Geobacteraceae</taxon>
        <taxon>Geomonas</taxon>
    </lineage>
</organism>
<dbReference type="AlphaFoldDB" id="A0A6V8MRV6"/>
<name>A0A6V8MRV6_9BACT</name>
<protein>
    <submittedName>
        <fullName evidence="1">Uncharacterized protein</fullName>
    </submittedName>
</protein>
<sequence length="76" mass="8218">MPTPSSNQPGSTDGPSLALPYLVLLLVGFTWHPTSPPDPVSSYLTLSPLPPYAKASGGKPLKALVWWADFSLWHYP</sequence>
<evidence type="ECO:0000313" key="1">
    <source>
        <dbReference type="EMBL" id="GFO62855.1"/>
    </source>
</evidence>
<gene>
    <name evidence="1" type="ORF">GMPD_07740</name>
</gene>
<evidence type="ECO:0000313" key="2">
    <source>
        <dbReference type="Proteomes" id="UP000568888"/>
    </source>
</evidence>
<comment type="caution">
    <text evidence="1">The sequence shown here is derived from an EMBL/GenBank/DDBJ whole genome shotgun (WGS) entry which is preliminary data.</text>
</comment>
<dbReference type="AntiFam" id="ANF00041">
    <property type="entry name" value="Antisense to RNaseP"/>
</dbReference>
<accession>A0A6V8MRV6</accession>
<proteinExistence type="predicted"/>
<dbReference type="Proteomes" id="UP000568888">
    <property type="component" value="Unassembled WGS sequence"/>
</dbReference>
<dbReference type="EMBL" id="BLXY01000001">
    <property type="protein sequence ID" value="GFO62855.1"/>
    <property type="molecule type" value="Genomic_DNA"/>
</dbReference>
<reference evidence="2" key="1">
    <citation type="submission" date="2020-06" db="EMBL/GenBank/DDBJ databases">
        <title>Draft genomic sequecing of Geomonas sp. Red736.</title>
        <authorList>
            <person name="Itoh H."/>
            <person name="Xu Z.X."/>
            <person name="Ushijima N."/>
            <person name="Masuda Y."/>
            <person name="Shiratori Y."/>
            <person name="Senoo K."/>
        </authorList>
    </citation>
    <scope>NUCLEOTIDE SEQUENCE [LARGE SCALE GENOMIC DNA]</scope>
    <source>
        <strain evidence="2">Red736</strain>
    </source>
</reference>